<sequence>MLFEPPSSRKTSEPHREPSSIKERLKRGLRTALNAFSRASFEQAFQSAKAKVGFVRGRGIFYDYQDSYLGGGQDDEDDSEEEADMEALTDTTHRPDLILVTTNHTNRGRIFNEKGTPFWKDKMFREELPKNRRKPLSSLLFQLADKKLTLKDPVATPAKIDGLEDLNNIKKRDTKHFNEDLLLSNTVRSIIGTLDGLDDYAKKQPQTIRRLEVVEPKTATNYARHVKFHEIHHPNVNEVVPFVYSGLGVCKTTNKKSKKSSSSISTSSSTSTDSIKSAKKRKKKKKGKAGDIEGVDACSDRVGIEKQILMNLVYIGQTLDFVTG</sequence>
<reference evidence="2 3" key="1">
    <citation type="submission" date="2013-11" db="EMBL/GenBank/DDBJ databases">
        <title>Draft genome of the bovine lungworm Dictyocaulus viviparus.</title>
        <authorList>
            <person name="Mitreva M."/>
        </authorList>
    </citation>
    <scope>NUCLEOTIDE SEQUENCE [LARGE SCALE GENOMIC DNA]</scope>
    <source>
        <strain evidence="2 3">HannoverDv2000</strain>
    </source>
</reference>
<dbReference type="EMBL" id="KN716578">
    <property type="protein sequence ID" value="KJH43240.1"/>
    <property type="molecule type" value="Genomic_DNA"/>
</dbReference>
<evidence type="ECO:0000313" key="3">
    <source>
        <dbReference type="Proteomes" id="UP000053766"/>
    </source>
</evidence>
<proteinExistence type="predicted"/>
<name>A0A0D8XF32_DICVI</name>
<evidence type="ECO:0000313" key="2">
    <source>
        <dbReference type="EMBL" id="KJH43240.1"/>
    </source>
</evidence>
<dbReference type="AlphaFoldDB" id="A0A0D8XF32"/>
<feature type="region of interest" description="Disordered" evidence="1">
    <location>
        <begin position="1"/>
        <end position="24"/>
    </location>
</feature>
<feature type="compositionally biased region" description="Basic and acidic residues" evidence="1">
    <location>
        <begin position="10"/>
        <end position="23"/>
    </location>
</feature>
<feature type="compositionally biased region" description="Low complexity" evidence="1">
    <location>
        <begin position="260"/>
        <end position="275"/>
    </location>
</feature>
<organism evidence="2 3">
    <name type="scientific">Dictyocaulus viviparus</name>
    <name type="common">Bovine lungworm</name>
    <dbReference type="NCBI Taxonomy" id="29172"/>
    <lineage>
        <taxon>Eukaryota</taxon>
        <taxon>Metazoa</taxon>
        <taxon>Ecdysozoa</taxon>
        <taxon>Nematoda</taxon>
        <taxon>Chromadorea</taxon>
        <taxon>Rhabditida</taxon>
        <taxon>Rhabditina</taxon>
        <taxon>Rhabditomorpha</taxon>
        <taxon>Strongyloidea</taxon>
        <taxon>Metastrongylidae</taxon>
        <taxon>Dictyocaulus</taxon>
    </lineage>
</organism>
<gene>
    <name evidence="2" type="ORF">DICVIV_10732</name>
</gene>
<evidence type="ECO:0000256" key="1">
    <source>
        <dbReference type="SAM" id="MobiDB-lite"/>
    </source>
</evidence>
<feature type="compositionally biased region" description="Basic residues" evidence="1">
    <location>
        <begin position="277"/>
        <end position="287"/>
    </location>
</feature>
<accession>A0A0D8XF32</accession>
<reference evidence="3" key="2">
    <citation type="journal article" date="2016" name="Sci. Rep.">
        <title>Dictyocaulus viviparus genome, variome and transcriptome elucidate lungworm biology and support future intervention.</title>
        <authorList>
            <person name="McNulty S.N."/>
            <person name="Strube C."/>
            <person name="Rosa B.A."/>
            <person name="Martin J.C."/>
            <person name="Tyagi R."/>
            <person name="Choi Y.J."/>
            <person name="Wang Q."/>
            <person name="Hallsworth Pepin K."/>
            <person name="Zhang X."/>
            <person name="Ozersky P."/>
            <person name="Wilson R.K."/>
            <person name="Sternberg P.W."/>
            <person name="Gasser R.B."/>
            <person name="Mitreva M."/>
        </authorList>
    </citation>
    <scope>NUCLEOTIDE SEQUENCE [LARGE SCALE GENOMIC DNA]</scope>
    <source>
        <strain evidence="3">HannoverDv2000</strain>
    </source>
</reference>
<dbReference type="Proteomes" id="UP000053766">
    <property type="component" value="Unassembled WGS sequence"/>
</dbReference>
<dbReference type="InterPro" id="IPR008569">
    <property type="entry name" value="DUF851"/>
</dbReference>
<dbReference type="Pfam" id="PF05867">
    <property type="entry name" value="DUF851"/>
    <property type="match status" value="1"/>
</dbReference>
<feature type="region of interest" description="Disordered" evidence="1">
    <location>
        <begin position="253"/>
        <end position="291"/>
    </location>
</feature>
<dbReference type="OrthoDB" id="5874014at2759"/>
<protein>
    <submittedName>
        <fullName evidence="2">Uncharacterized protein</fullName>
    </submittedName>
</protein>
<keyword evidence="3" id="KW-1185">Reference proteome</keyword>